<feature type="binding site" evidence="12">
    <location>
        <position position="184"/>
    </location>
    <ligand>
        <name>ATP</name>
        <dbReference type="ChEBI" id="CHEBI:30616"/>
    </ligand>
</feature>
<dbReference type="SUPFAM" id="SSF53613">
    <property type="entry name" value="Ribokinase-like"/>
    <property type="match status" value="1"/>
</dbReference>
<dbReference type="PRINTS" id="PR00990">
    <property type="entry name" value="RIBOKINASE"/>
</dbReference>
<dbReference type="GO" id="GO:0004747">
    <property type="term" value="F:ribokinase activity"/>
    <property type="evidence" value="ECO:0007669"/>
    <property type="project" value="UniProtKB-UniRule"/>
</dbReference>
<dbReference type="UniPathway" id="UPA00916">
    <property type="reaction ID" value="UER00889"/>
</dbReference>
<dbReference type="NCBIfam" id="TIGR02152">
    <property type="entry name" value="D_ribokin_bact"/>
    <property type="match status" value="1"/>
</dbReference>
<sequence>MKRTRIVVVGSLNMDLVVSAHRIPEIGETISGHDFHTIPGGKGANQAVGCAKLGADVAMLGAVGNDSYGKAIVESLLSYGVATDNIAILADNTGIASIIHTSTDNCIIVVPGANAAFDTERLAALEPQIARAGVLLVQLEIDIKTVERALEVAKSNGVTTILNPAPAVSLPERMLRLADFVTPNETELEVLCGHKISGEAELEQVLAGWNERYGGQLIVTRGAAGCSYYSEGRLHTVPALSVEVVDTTGAGDAFNGALAHCLAQGWPMEKAVPFAVATSSLSVTRFGAQAGMPRLQEVLERLSGS</sequence>
<keyword evidence="10 12" id="KW-0630">Potassium</keyword>
<protein>
    <recommendedName>
        <fullName evidence="3 12">Ribokinase</fullName>
        <shortName evidence="12">RK</shortName>
        <ecNumber evidence="2 12">2.7.1.15</ecNumber>
    </recommendedName>
</protein>
<evidence type="ECO:0000313" key="14">
    <source>
        <dbReference type="EMBL" id="TNJ66012.1"/>
    </source>
</evidence>
<feature type="binding site" evidence="12">
    <location>
        <position position="140"/>
    </location>
    <ligand>
        <name>substrate</name>
    </ligand>
</feature>
<feature type="binding site" evidence="12">
    <location>
        <begin position="13"/>
        <end position="15"/>
    </location>
    <ligand>
        <name>substrate</name>
    </ligand>
</feature>
<dbReference type="Proteomes" id="UP000307943">
    <property type="component" value="Unassembled WGS sequence"/>
</dbReference>
<keyword evidence="6 12" id="KW-0547">Nucleotide-binding</keyword>
<dbReference type="InterPro" id="IPR002139">
    <property type="entry name" value="Ribo/fructo_kinase"/>
</dbReference>
<keyword evidence="4 12" id="KW-0808">Transferase</keyword>
<keyword evidence="11 12" id="KW-0119">Carbohydrate metabolism</keyword>
<dbReference type="EC" id="2.7.1.15" evidence="2 12"/>
<feature type="binding site" evidence="12">
    <location>
        <begin position="41"/>
        <end position="45"/>
    </location>
    <ligand>
        <name>substrate</name>
    </ligand>
</feature>
<dbReference type="AlphaFoldDB" id="A0A5C4TAV1"/>
<comment type="catalytic activity">
    <reaction evidence="12">
        <text>D-ribose + ATP = D-ribose 5-phosphate + ADP + H(+)</text>
        <dbReference type="Rhea" id="RHEA:13697"/>
        <dbReference type="ChEBI" id="CHEBI:15378"/>
        <dbReference type="ChEBI" id="CHEBI:30616"/>
        <dbReference type="ChEBI" id="CHEBI:47013"/>
        <dbReference type="ChEBI" id="CHEBI:78346"/>
        <dbReference type="ChEBI" id="CHEBI:456216"/>
        <dbReference type="EC" id="2.7.1.15"/>
    </reaction>
</comment>
<dbReference type="HAMAP" id="MF_01987">
    <property type="entry name" value="Ribokinase"/>
    <property type="match status" value="1"/>
</dbReference>
<comment type="activity regulation">
    <text evidence="12">Activated by a monovalent cation that binds near, but not in, the active site. The most likely occupant of the site in vivo is potassium. Ion binding induces a conformational change that may alter substrate affinity.</text>
</comment>
<comment type="cofactor">
    <cofactor evidence="12">
        <name>Mg(2+)</name>
        <dbReference type="ChEBI" id="CHEBI:18420"/>
    </cofactor>
    <text evidence="12">Requires a divalent cation, most likely magnesium in vivo, as an electrophilic catalyst to aid phosphoryl group transfer. It is the chelate of the metal and the nucleotide that is the actual substrate.</text>
</comment>
<keyword evidence="15" id="KW-1185">Reference proteome</keyword>
<comment type="similarity">
    <text evidence="1">Belongs to the carbohydrate kinase pfkB family.</text>
</comment>
<comment type="caution">
    <text evidence="12">Lacks conserved residue(s) required for the propagation of feature annotation.</text>
</comment>
<feature type="binding site" evidence="12">
    <location>
        <position position="282"/>
    </location>
    <ligand>
        <name>K(+)</name>
        <dbReference type="ChEBI" id="CHEBI:29103"/>
    </ligand>
</feature>
<feature type="binding site" evidence="12">
    <location>
        <begin position="251"/>
        <end position="252"/>
    </location>
    <ligand>
        <name>ATP</name>
        <dbReference type="ChEBI" id="CHEBI:30616"/>
    </ligand>
</feature>
<organism evidence="14 15">
    <name type="scientific">Paenibacillus hemerocallicola</name>
    <dbReference type="NCBI Taxonomy" id="1172614"/>
    <lineage>
        <taxon>Bacteria</taxon>
        <taxon>Bacillati</taxon>
        <taxon>Bacillota</taxon>
        <taxon>Bacilli</taxon>
        <taxon>Bacillales</taxon>
        <taxon>Paenibacillaceae</taxon>
        <taxon>Paenibacillus</taxon>
    </lineage>
</organism>
<evidence type="ECO:0000256" key="5">
    <source>
        <dbReference type="ARBA" id="ARBA00022723"/>
    </source>
</evidence>
<dbReference type="PANTHER" id="PTHR10584">
    <property type="entry name" value="SUGAR KINASE"/>
    <property type="match status" value="1"/>
</dbReference>
<accession>A0A5C4TAV1</accession>
<keyword evidence="8 12" id="KW-0067">ATP-binding</keyword>
<evidence type="ECO:0000259" key="13">
    <source>
        <dbReference type="Pfam" id="PF00294"/>
    </source>
</evidence>
<evidence type="ECO:0000256" key="9">
    <source>
        <dbReference type="ARBA" id="ARBA00022842"/>
    </source>
</evidence>
<dbReference type="RefSeq" id="WP_139602553.1">
    <property type="nucleotide sequence ID" value="NZ_VDCQ01000014.1"/>
</dbReference>
<dbReference type="GO" id="GO:0005829">
    <property type="term" value="C:cytosol"/>
    <property type="evidence" value="ECO:0007669"/>
    <property type="project" value="TreeGrafter"/>
</dbReference>
<evidence type="ECO:0000256" key="6">
    <source>
        <dbReference type="ARBA" id="ARBA00022741"/>
    </source>
</evidence>
<feature type="binding site" evidence="12">
    <location>
        <begin position="220"/>
        <end position="225"/>
    </location>
    <ligand>
        <name>ATP</name>
        <dbReference type="ChEBI" id="CHEBI:30616"/>
    </ligand>
</feature>
<keyword evidence="9 12" id="KW-0460">Magnesium</keyword>
<evidence type="ECO:0000313" key="15">
    <source>
        <dbReference type="Proteomes" id="UP000307943"/>
    </source>
</evidence>
<feature type="binding site" evidence="12">
    <location>
        <position position="248"/>
    </location>
    <ligand>
        <name>K(+)</name>
        <dbReference type="ChEBI" id="CHEBI:29103"/>
    </ligand>
</feature>
<evidence type="ECO:0000256" key="11">
    <source>
        <dbReference type="ARBA" id="ARBA00023277"/>
    </source>
</evidence>
<dbReference type="Gene3D" id="3.40.1190.20">
    <property type="match status" value="1"/>
</dbReference>
<dbReference type="PROSITE" id="PS00584">
    <property type="entry name" value="PFKB_KINASES_2"/>
    <property type="match status" value="1"/>
</dbReference>
<reference evidence="14 15" key="1">
    <citation type="submission" date="2019-05" db="EMBL/GenBank/DDBJ databases">
        <title>We sequenced the genome of Paenibacillus hemerocallicola KCTC 33185 for further insight into its adaptation and study the phylogeny of Paenibacillus.</title>
        <authorList>
            <person name="Narsing Rao M.P."/>
        </authorList>
    </citation>
    <scope>NUCLEOTIDE SEQUENCE [LARGE SCALE GENOMIC DNA]</scope>
    <source>
        <strain evidence="14 15">KCTC 33185</strain>
    </source>
</reference>
<evidence type="ECO:0000256" key="12">
    <source>
        <dbReference type="HAMAP-Rule" id="MF_01987"/>
    </source>
</evidence>
<gene>
    <name evidence="12 14" type="primary">rbsK</name>
    <name evidence="14" type="ORF">FE784_12620</name>
</gene>
<dbReference type="InterPro" id="IPR011611">
    <property type="entry name" value="PfkB_dom"/>
</dbReference>
<keyword evidence="7 12" id="KW-0418">Kinase</keyword>
<comment type="subcellular location">
    <subcellularLocation>
        <location evidence="12">Cytoplasm</location>
    </subcellularLocation>
</comment>
<evidence type="ECO:0000256" key="8">
    <source>
        <dbReference type="ARBA" id="ARBA00022840"/>
    </source>
</evidence>
<keyword evidence="5 12" id="KW-0479">Metal-binding</keyword>
<keyword evidence="12" id="KW-0963">Cytoplasm</keyword>
<feature type="domain" description="Carbohydrate kinase PfkB" evidence="13">
    <location>
        <begin position="4"/>
        <end position="293"/>
    </location>
</feature>
<comment type="pathway">
    <text evidence="12">Carbohydrate metabolism; D-ribose degradation; D-ribose 5-phosphate from beta-D-ribopyranose: step 2/2.</text>
</comment>
<evidence type="ECO:0000256" key="2">
    <source>
        <dbReference type="ARBA" id="ARBA00012035"/>
    </source>
</evidence>
<name>A0A5C4TAV1_9BACL</name>
<dbReference type="InterPro" id="IPR002173">
    <property type="entry name" value="Carboh/pur_kinase_PfkB_CS"/>
</dbReference>
<dbReference type="PANTHER" id="PTHR10584:SF166">
    <property type="entry name" value="RIBOKINASE"/>
    <property type="match status" value="1"/>
</dbReference>
<dbReference type="CDD" id="cd01174">
    <property type="entry name" value="ribokinase"/>
    <property type="match status" value="1"/>
</dbReference>
<evidence type="ECO:0000256" key="3">
    <source>
        <dbReference type="ARBA" id="ARBA00016943"/>
    </source>
</evidence>
<dbReference type="InterPro" id="IPR011877">
    <property type="entry name" value="Ribokinase"/>
</dbReference>
<dbReference type="InterPro" id="IPR029056">
    <property type="entry name" value="Ribokinase-like"/>
</dbReference>
<dbReference type="EMBL" id="VDCQ01000014">
    <property type="protein sequence ID" value="TNJ66012.1"/>
    <property type="molecule type" value="Genomic_DNA"/>
</dbReference>
<feature type="active site" description="Proton acceptor" evidence="12">
    <location>
        <position position="252"/>
    </location>
</feature>
<comment type="subunit">
    <text evidence="12">Homodimer.</text>
</comment>
<feature type="binding site" evidence="12">
    <location>
        <position position="252"/>
    </location>
    <ligand>
        <name>substrate</name>
    </ligand>
</feature>
<dbReference type="PROSITE" id="PS00583">
    <property type="entry name" value="PFKB_KINASES_1"/>
    <property type="match status" value="1"/>
</dbReference>
<dbReference type="OrthoDB" id="9775849at2"/>
<comment type="function">
    <text evidence="12">Catalyzes the phosphorylation of ribose at O-5 in a reaction requiring ATP and magnesium. The resulting D-ribose-5-phosphate can then be used either for sythesis of nucleotides, histidine, and tryptophan, or as a component of the pentose phosphate pathway.</text>
</comment>
<comment type="similarity">
    <text evidence="12">Belongs to the carbohydrate kinase PfkB family. Ribokinase subfamily.</text>
</comment>
<evidence type="ECO:0000256" key="1">
    <source>
        <dbReference type="ARBA" id="ARBA00005380"/>
    </source>
</evidence>
<dbReference type="GO" id="GO:0046872">
    <property type="term" value="F:metal ion binding"/>
    <property type="evidence" value="ECO:0007669"/>
    <property type="project" value="UniProtKB-KW"/>
</dbReference>
<dbReference type="GO" id="GO:0019303">
    <property type="term" value="P:D-ribose catabolic process"/>
    <property type="evidence" value="ECO:0007669"/>
    <property type="project" value="UniProtKB-UniRule"/>
</dbReference>
<feature type="binding site" evidence="12">
    <location>
        <position position="246"/>
    </location>
    <ligand>
        <name>K(+)</name>
        <dbReference type="ChEBI" id="CHEBI:29103"/>
    </ligand>
</feature>
<dbReference type="GO" id="GO:0005524">
    <property type="term" value="F:ATP binding"/>
    <property type="evidence" value="ECO:0007669"/>
    <property type="project" value="UniProtKB-UniRule"/>
</dbReference>
<evidence type="ECO:0000256" key="10">
    <source>
        <dbReference type="ARBA" id="ARBA00022958"/>
    </source>
</evidence>
<dbReference type="Pfam" id="PF00294">
    <property type="entry name" value="PfkB"/>
    <property type="match status" value="1"/>
</dbReference>
<evidence type="ECO:0000256" key="4">
    <source>
        <dbReference type="ARBA" id="ARBA00022679"/>
    </source>
</evidence>
<feature type="binding site" evidence="12">
    <location>
        <position position="285"/>
    </location>
    <ligand>
        <name>K(+)</name>
        <dbReference type="ChEBI" id="CHEBI:29103"/>
    </ligand>
</feature>
<feature type="binding site" evidence="12">
    <location>
        <position position="287"/>
    </location>
    <ligand>
        <name>K(+)</name>
        <dbReference type="ChEBI" id="CHEBI:29103"/>
    </ligand>
</feature>
<evidence type="ECO:0000256" key="7">
    <source>
        <dbReference type="ARBA" id="ARBA00022777"/>
    </source>
</evidence>
<proteinExistence type="inferred from homology"/>
<comment type="caution">
    <text evidence="14">The sequence shown here is derived from an EMBL/GenBank/DDBJ whole genome shotgun (WGS) entry which is preliminary data.</text>
</comment>